<dbReference type="Proteomes" id="UP000233556">
    <property type="component" value="Unassembled WGS sequence"/>
</dbReference>
<evidence type="ECO:0000313" key="3">
    <source>
        <dbReference type="Proteomes" id="UP000233556"/>
    </source>
</evidence>
<organism evidence="2 3">
    <name type="scientific">Limosa lapponica baueri</name>
    <dbReference type="NCBI Taxonomy" id="1758121"/>
    <lineage>
        <taxon>Eukaryota</taxon>
        <taxon>Metazoa</taxon>
        <taxon>Chordata</taxon>
        <taxon>Craniata</taxon>
        <taxon>Vertebrata</taxon>
        <taxon>Euteleostomi</taxon>
        <taxon>Archelosauria</taxon>
        <taxon>Archosauria</taxon>
        <taxon>Dinosauria</taxon>
        <taxon>Saurischia</taxon>
        <taxon>Theropoda</taxon>
        <taxon>Coelurosauria</taxon>
        <taxon>Aves</taxon>
        <taxon>Neognathae</taxon>
        <taxon>Neoaves</taxon>
        <taxon>Charadriiformes</taxon>
        <taxon>Scolopacidae</taxon>
        <taxon>Limosa</taxon>
    </lineage>
</organism>
<evidence type="ECO:0000256" key="1">
    <source>
        <dbReference type="SAM" id="MobiDB-lite"/>
    </source>
</evidence>
<accession>A0A2I0URN8</accession>
<dbReference type="EMBL" id="KZ505648">
    <property type="protein sequence ID" value="PKU48696.1"/>
    <property type="molecule type" value="Genomic_DNA"/>
</dbReference>
<dbReference type="AlphaFoldDB" id="A0A2I0URN8"/>
<proteinExistence type="predicted"/>
<reference evidence="3" key="2">
    <citation type="submission" date="2017-12" db="EMBL/GenBank/DDBJ databases">
        <title>Genome sequence of the Bar-tailed Godwit (Limosa lapponica baueri).</title>
        <authorList>
            <person name="Lima N.C.B."/>
            <person name="Parody-Merino A.M."/>
            <person name="Battley P.F."/>
            <person name="Fidler A.E."/>
            <person name="Prosdocimi F."/>
        </authorList>
    </citation>
    <scope>NUCLEOTIDE SEQUENCE [LARGE SCALE GENOMIC DNA]</scope>
</reference>
<feature type="region of interest" description="Disordered" evidence="1">
    <location>
        <begin position="1"/>
        <end position="27"/>
    </location>
</feature>
<evidence type="ECO:0000313" key="2">
    <source>
        <dbReference type="EMBL" id="PKU48696.1"/>
    </source>
</evidence>
<sequence length="107" mass="12386">MKSETMGVKLGDDIEQEGGPGKMREDLGDSLEWSSRMKFGATKCNITHSKMHNEFLQEAWKPPIEKKGSLVVFVDLRMVMGLQDNSEKRKWDMRVPHKRYFQKLGIT</sequence>
<keyword evidence="3" id="KW-1185">Reference proteome</keyword>
<name>A0A2I0URN8_LIMLA</name>
<reference evidence="3" key="1">
    <citation type="submission" date="2017-11" db="EMBL/GenBank/DDBJ databases">
        <authorList>
            <person name="Lima N.C."/>
            <person name="Parody-Merino A.M."/>
            <person name="Battley P.F."/>
            <person name="Fidler A.E."/>
            <person name="Prosdocimi F."/>
        </authorList>
    </citation>
    <scope>NUCLEOTIDE SEQUENCE [LARGE SCALE GENOMIC DNA]</scope>
</reference>
<protein>
    <submittedName>
        <fullName evidence="2">Uncharacterized protein</fullName>
    </submittedName>
</protein>
<gene>
    <name evidence="2" type="ORF">llap_1020</name>
</gene>